<feature type="chain" id="PRO_5035324933" evidence="1">
    <location>
        <begin position="27"/>
        <end position="211"/>
    </location>
</feature>
<dbReference type="PROSITE" id="PS51257">
    <property type="entry name" value="PROKAR_LIPOPROTEIN"/>
    <property type="match status" value="1"/>
</dbReference>
<accession>A0A8J2YP86</accession>
<organism evidence="3 4">
    <name type="scientific">Aliidongia dinghuensis</name>
    <dbReference type="NCBI Taxonomy" id="1867774"/>
    <lineage>
        <taxon>Bacteria</taxon>
        <taxon>Pseudomonadati</taxon>
        <taxon>Pseudomonadota</taxon>
        <taxon>Alphaproteobacteria</taxon>
        <taxon>Rhodospirillales</taxon>
        <taxon>Dongiaceae</taxon>
        <taxon>Aliidongia</taxon>
    </lineage>
</organism>
<feature type="domain" description="ABC-type transport auxiliary lipoprotein component" evidence="2">
    <location>
        <begin position="31"/>
        <end position="187"/>
    </location>
</feature>
<comment type="caution">
    <text evidence="3">The sequence shown here is derived from an EMBL/GenBank/DDBJ whole genome shotgun (WGS) entry which is preliminary data.</text>
</comment>
<reference evidence="3" key="1">
    <citation type="journal article" date="2014" name="Int. J. Syst. Evol. Microbiol.">
        <title>Complete genome sequence of Corynebacterium casei LMG S-19264T (=DSM 44701T), isolated from a smear-ripened cheese.</title>
        <authorList>
            <consortium name="US DOE Joint Genome Institute (JGI-PGF)"/>
            <person name="Walter F."/>
            <person name="Albersmeier A."/>
            <person name="Kalinowski J."/>
            <person name="Ruckert C."/>
        </authorList>
    </citation>
    <scope>NUCLEOTIDE SEQUENCE</scope>
    <source>
        <strain evidence="3">CGMCC 1.15725</strain>
    </source>
</reference>
<dbReference type="RefSeq" id="WP_189042283.1">
    <property type="nucleotide sequence ID" value="NZ_BMJQ01000001.1"/>
</dbReference>
<feature type="signal peptide" evidence="1">
    <location>
        <begin position="1"/>
        <end position="26"/>
    </location>
</feature>
<dbReference type="InterPro" id="IPR005586">
    <property type="entry name" value="ABC_trans_aux"/>
</dbReference>
<dbReference type="AlphaFoldDB" id="A0A8J2YP86"/>
<evidence type="ECO:0000256" key="1">
    <source>
        <dbReference type="SAM" id="SignalP"/>
    </source>
</evidence>
<dbReference type="Pfam" id="PF03886">
    <property type="entry name" value="ABC_trans_aux"/>
    <property type="match status" value="1"/>
</dbReference>
<reference evidence="3" key="2">
    <citation type="submission" date="2020-09" db="EMBL/GenBank/DDBJ databases">
        <authorList>
            <person name="Sun Q."/>
            <person name="Zhou Y."/>
        </authorList>
    </citation>
    <scope>NUCLEOTIDE SEQUENCE</scope>
    <source>
        <strain evidence="3">CGMCC 1.15725</strain>
    </source>
</reference>
<dbReference type="Gene3D" id="3.40.50.10610">
    <property type="entry name" value="ABC-type transport auxiliary lipoprotein component"/>
    <property type="match status" value="1"/>
</dbReference>
<dbReference type="EMBL" id="BMJQ01000001">
    <property type="protein sequence ID" value="GGF03380.1"/>
    <property type="molecule type" value="Genomic_DNA"/>
</dbReference>
<keyword evidence="1" id="KW-0732">Signal</keyword>
<dbReference type="Proteomes" id="UP000646365">
    <property type="component" value="Unassembled WGS sequence"/>
</dbReference>
<gene>
    <name evidence="3" type="ORF">GCM10011611_06080</name>
</gene>
<proteinExistence type="predicted"/>
<evidence type="ECO:0000259" key="2">
    <source>
        <dbReference type="Pfam" id="PF03886"/>
    </source>
</evidence>
<name>A0A8J2YP86_9PROT</name>
<sequence>MMKATIRTLALAAAVGLAGCSALTSAPPSLYVLQPKTTYDTDLPMVNYQLVVSVPDAPQSLDSARIALARSPTTIDYFANSAWTDRAPVMVQELLVQSFENTHKIVSVGRDTSGLRADYVLLTDLRDFEARYYEGTDKPPQVRVRLAAKLIKMPEREIIGGLDAVKVSDAERNDITSIVNAFGEATGNAMKAIVQWTLRTAPPTSQVPGKL</sequence>
<evidence type="ECO:0000313" key="3">
    <source>
        <dbReference type="EMBL" id="GGF03380.1"/>
    </source>
</evidence>
<dbReference type="SUPFAM" id="SSF159594">
    <property type="entry name" value="XCC0632-like"/>
    <property type="match status" value="1"/>
</dbReference>
<evidence type="ECO:0000313" key="4">
    <source>
        <dbReference type="Proteomes" id="UP000646365"/>
    </source>
</evidence>
<keyword evidence="4" id="KW-1185">Reference proteome</keyword>
<protein>
    <submittedName>
        <fullName evidence="3">ABC transporter</fullName>
    </submittedName>
</protein>